<dbReference type="Proteomes" id="UP000189933">
    <property type="component" value="Unassembled WGS sequence"/>
</dbReference>
<evidence type="ECO:0000313" key="3">
    <source>
        <dbReference type="Proteomes" id="UP000189933"/>
    </source>
</evidence>
<gene>
    <name evidence="2" type="ORF">SAMN02745885_02003</name>
</gene>
<dbReference type="AlphaFoldDB" id="A0A1T4RA36"/>
<evidence type="ECO:0000313" key="2">
    <source>
        <dbReference type="EMBL" id="SKA12862.1"/>
    </source>
</evidence>
<protein>
    <recommendedName>
        <fullName evidence="4">PilX N-terminal</fullName>
    </recommendedName>
</protein>
<proteinExistence type="predicted"/>
<evidence type="ECO:0000256" key="1">
    <source>
        <dbReference type="SAM" id="Phobius"/>
    </source>
</evidence>
<accession>A0A1T4RA36</accession>
<name>A0A1T4RA36_9FIRM</name>
<dbReference type="RefSeq" id="WP_078666033.1">
    <property type="nucleotide sequence ID" value="NZ_FUXM01000027.1"/>
</dbReference>
<keyword evidence="1" id="KW-1133">Transmembrane helix</keyword>
<evidence type="ECO:0008006" key="4">
    <source>
        <dbReference type="Google" id="ProtNLM"/>
    </source>
</evidence>
<feature type="transmembrane region" description="Helical" evidence="1">
    <location>
        <begin position="12"/>
        <end position="35"/>
    </location>
</feature>
<sequence length="415" mass="46179">MLKNKDGQKGSTLVTALVVFMVFMVLASTILYLTYGRTYTLTGNIAQTKARYAAQSGVAAGLAALKKDKDKVQSQVQVTLGNETIVANIIKPGSNDVAYEISSTATGREGSREFQATATARVKLGFDWSNWPYALVVGGDFTGGTGTEPAKIKVHKGKVHKGKVQVNGDWNFAGESRFEESPAVAGEIKESFTSHWKNRGPQKGTPIYLPEIIVEDLDKYLQRPEIREIKLTNWNPESGNPIAYFKNADTQPLIIYNGNPKSPCIIVADKDIEIYAPAKKGDDKRKKEDTNPVVIISLSGSVTIKEAVNFDGFIYAARDINIEAVKNDGKHDNDKKWGKVNINGGIMARGNFNLNKGDVKIRLWEKGHNKWWKDEEDDNEEDDDDRFKSILNKINSSLGQYMSSFQIVDWQESYR</sequence>
<reference evidence="3" key="1">
    <citation type="submission" date="2017-02" db="EMBL/GenBank/DDBJ databases">
        <authorList>
            <person name="Varghese N."/>
            <person name="Submissions S."/>
        </authorList>
    </citation>
    <scope>NUCLEOTIDE SEQUENCE [LARGE SCALE GENOMIC DNA]</scope>
    <source>
        <strain evidence="3">DSM 16521</strain>
    </source>
</reference>
<keyword evidence="1" id="KW-0472">Membrane</keyword>
<dbReference type="EMBL" id="FUXM01000027">
    <property type="protein sequence ID" value="SKA12862.1"/>
    <property type="molecule type" value="Genomic_DNA"/>
</dbReference>
<organism evidence="2 3">
    <name type="scientific">Carboxydocella sporoproducens DSM 16521</name>
    <dbReference type="NCBI Taxonomy" id="1121270"/>
    <lineage>
        <taxon>Bacteria</taxon>
        <taxon>Bacillati</taxon>
        <taxon>Bacillota</taxon>
        <taxon>Clostridia</taxon>
        <taxon>Eubacteriales</taxon>
        <taxon>Clostridiales Family XVI. Incertae Sedis</taxon>
        <taxon>Carboxydocella</taxon>
    </lineage>
</organism>
<keyword evidence="1" id="KW-0812">Transmembrane</keyword>
<keyword evidence="3" id="KW-1185">Reference proteome</keyword>